<dbReference type="InterPro" id="IPR042104">
    <property type="entry name" value="PKS_dehydratase_sf"/>
</dbReference>
<dbReference type="Pfam" id="PF14765">
    <property type="entry name" value="PS-DH"/>
    <property type="match status" value="1"/>
</dbReference>
<dbReference type="Pfam" id="PF00109">
    <property type="entry name" value="ketoacyl-synt"/>
    <property type="match status" value="1"/>
</dbReference>
<dbReference type="InterPro" id="IPR020841">
    <property type="entry name" value="PKS_Beta-ketoAc_synthase_dom"/>
</dbReference>
<dbReference type="InterPro" id="IPR050091">
    <property type="entry name" value="PKS_NRPS_Biosynth_Enz"/>
</dbReference>
<dbReference type="SUPFAM" id="SSF53901">
    <property type="entry name" value="Thiolase-like"/>
    <property type="match status" value="1"/>
</dbReference>
<evidence type="ECO:0000313" key="10">
    <source>
        <dbReference type="EMBL" id="GAM33396.1"/>
    </source>
</evidence>
<dbReference type="PANTHER" id="PTHR43775:SF40">
    <property type="entry name" value="NORSOLORINIC ACID SYNTHASE STCA"/>
    <property type="match status" value="1"/>
</dbReference>
<dbReference type="EMBL" id="DF933800">
    <property type="protein sequence ID" value="GAM33396.1"/>
    <property type="molecule type" value="Genomic_DNA"/>
</dbReference>
<dbReference type="InterPro" id="IPR014030">
    <property type="entry name" value="Ketoacyl_synth_N"/>
</dbReference>
<dbReference type="GO" id="GO:0004315">
    <property type="term" value="F:3-oxoacyl-[acyl-carrier-protein] synthase activity"/>
    <property type="evidence" value="ECO:0007669"/>
    <property type="project" value="InterPro"/>
</dbReference>
<dbReference type="InterPro" id="IPR049900">
    <property type="entry name" value="PKS_mFAS_DH"/>
</dbReference>
<evidence type="ECO:0000256" key="6">
    <source>
        <dbReference type="PROSITE-ProRule" id="PRU01363"/>
    </source>
</evidence>
<dbReference type="InterPro" id="IPR030918">
    <property type="entry name" value="PT_fungal_PKS"/>
</dbReference>
<dbReference type="PANTHER" id="PTHR43775">
    <property type="entry name" value="FATTY ACID SYNTHASE"/>
    <property type="match status" value="1"/>
</dbReference>
<keyword evidence="2" id="KW-0596">Phosphopantetheine</keyword>
<feature type="compositionally biased region" description="Low complexity" evidence="7">
    <location>
        <begin position="1704"/>
        <end position="1726"/>
    </location>
</feature>
<evidence type="ECO:0000256" key="1">
    <source>
        <dbReference type="ARBA" id="ARBA00005179"/>
    </source>
</evidence>
<dbReference type="PROSITE" id="PS52004">
    <property type="entry name" value="KS3_2"/>
    <property type="match status" value="1"/>
</dbReference>
<dbReference type="Pfam" id="PF02801">
    <property type="entry name" value="Ketoacyl-synt_C"/>
    <property type="match status" value="1"/>
</dbReference>
<dbReference type="SMART" id="SM00825">
    <property type="entry name" value="PKS_KS"/>
    <property type="match status" value="1"/>
</dbReference>
<dbReference type="InterPro" id="IPR036736">
    <property type="entry name" value="ACP-like_sf"/>
</dbReference>
<dbReference type="Pfam" id="PF00698">
    <property type="entry name" value="Acyl_transf_1"/>
    <property type="match status" value="1"/>
</dbReference>
<feature type="compositionally biased region" description="Basic and acidic residues" evidence="7">
    <location>
        <begin position="1907"/>
        <end position="1916"/>
    </location>
</feature>
<dbReference type="Gene3D" id="3.40.47.10">
    <property type="match status" value="1"/>
</dbReference>
<dbReference type="GO" id="GO:0004312">
    <property type="term" value="F:fatty acid synthase activity"/>
    <property type="evidence" value="ECO:0007669"/>
    <property type="project" value="TreeGrafter"/>
</dbReference>
<keyword evidence="4" id="KW-0808">Transferase</keyword>
<dbReference type="SUPFAM" id="SSF53474">
    <property type="entry name" value="alpha/beta-Hydrolases"/>
    <property type="match status" value="1"/>
</dbReference>
<evidence type="ECO:0000256" key="2">
    <source>
        <dbReference type="ARBA" id="ARBA00022450"/>
    </source>
</evidence>
<keyword evidence="5" id="KW-0677">Repeat</keyword>
<dbReference type="CDD" id="cd00833">
    <property type="entry name" value="PKS"/>
    <property type="match status" value="1"/>
</dbReference>
<organism evidence="10 11">
    <name type="scientific">Talaromyces pinophilus</name>
    <name type="common">Penicillium pinophilum</name>
    <dbReference type="NCBI Taxonomy" id="128442"/>
    <lineage>
        <taxon>Eukaryota</taxon>
        <taxon>Fungi</taxon>
        <taxon>Dikarya</taxon>
        <taxon>Ascomycota</taxon>
        <taxon>Pezizomycotina</taxon>
        <taxon>Eurotiomycetes</taxon>
        <taxon>Eurotiomycetidae</taxon>
        <taxon>Eurotiales</taxon>
        <taxon>Trichocomaceae</taxon>
        <taxon>Talaromyces</taxon>
        <taxon>Talaromyces sect. Talaromyces</taxon>
    </lineage>
</organism>
<evidence type="ECO:0000256" key="5">
    <source>
        <dbReference type="ARBA" id="ARBA00022737"/>
    </source>
</evidence>
<dbReference type="InterPro" id="IPR032088">
    <property type="entry name" value="SAT"/>
</dbReference>
<keyword evidence="11" id="KW-1185">Reference proteome</keyword>
<dbReference type="Gene3D" id="3.40.50.1820">
    <property type="entry name" value="alpha/beta hydrolase"/>
    <property type="match status" value="1"/>
</dbReference>
<accession>A0A0B8N3F1</accession>
<dbReference type="SMART" id="SM00827">
    <property type="entry name" value="PKS_AT"/>
    <property type="match status" value="1"/>
</dbReference>
<comment type="pathway">
    <text evidence="1">Secondary metabolite biosynthesis.</text>
</comment>
<proteinExistence type="predicted"/>
<dbReference type="Gene3D" id="3.30.70.3290">
    <property type="match status" value="1"/>
</dbReference>
<dbReference type="InterPro" id="IPR049551">
    <property type="entry name" value="PKS_DH_C"/>
</dbReference>
<dbReference type="InterPro" id="IPR018201">
    <property type="entry name" value="Ketoacyl_synth_AS"/>
</dbReference>
<dbReference type="Gene3D" id="1.10.1200.10">
    <property type="entry name" value="ACP-like"/>
    <property type="match status" value="1"/>
</dbReference>
<feature type="region of interest" description="Disordered" evidence="7">
    <location>
        <begin position="1702"/>
        <end position="1726"/>
    </location>
</feature>
<dbReference type="Gene3D" id="3.10.129.110">
    <property type="entry name" value="Polyketide synthase dehydratase"/>
    <property type="match status" value="1"/>
</dbReference>
<feature type="region of interest" description="C-terminal hotdog fold" evidence="6">
    <location>
        <begin position="1429"/>
        <end position="1580"/>
    </location>
</feature>
<evidence type="ECO:0000313" key="11">
    <source>
        <dbReference type="Proteomes" id="UP000053095"/>
    </source>
</evidence>
<dbReference type="InterPro" id="IPR014031">
    <property type="entry name" value="Ketoacyl_synth_C"/>
</dbReference>
<protein>
    <submittedName>
        <fullName evidence="10">Uncharacterized protein</fullName>
    </submittedName>
</protein>
<dbReference type="InterPro" id="IPR001227">
    <property type="entry name" value="Ac_transferase_dom_sf"/>
</dbReference>
<dbReference type="InterPro" id="IPR016039">
    <property type="entry name" value="Thiolase-like"/>
</dbReference>
<name>A0A0B8N3F1_TALPI</name>
<dbReference type="InterPro" id="IPR016036">
    <property type="entry name" value="Malonyl_transacylase_ACP-bd"/>
</dbReference>
<dbReference type="PROSITE" id="PS00606">
    <property type="entry name" value="KS3_1"/>
    <property type="match status" value="1"/>
</dbReference>
<reference evidence="11" key="1">
    <citation type="journal article" date="2015" name="Genome Announc.">
        <title>Draft genome sequence of Talaromyces cellulolyticus strain Y-94, a source of lignocellulosic biomass-degrading enzymes.</title>
        <authorList>
            <person name="Fujii T."/>
            <person name="Koike H."/>
            <person name="Sawayama S."/>
            <person name="Yano S."/>
            <person name="Inoue H."/>
        </authorList>
    </citation>
    <scope>NUCLEOTIDE SEQUENCE [LARGE SCALE GENOMIC DNA]</scope>
    <source>
        <strain evidence="11">Y-94</strain>
    </source>
</reference>
<dbReference type="Gene3D" id="3.40.366.10">
    <property type="entry name" value="Malonyl-Coenzyme A Acyl Carrier Protein, domain 2"/>
    <property type="match status" value="1"/>
</dbReference>
<dbReference type="SUPFAM" id="SSF55048">
    <property type="entry name" value="Probable ACP-binding domain of malonyl-CoA ACP transacylase"/>
    <property type="match status" value="1"/>
</dbReference>
<evidence type="ECO:0000256" key="7">
    <source>
        <dbReference type="SAM" id="MobiDB-lite"/>
    </source>
</evidence>
<gene>
    <name evidence="10" type="ORF">TCE0_004r00262</name>
</gene>
<evidence type="ECO:0000259" key="9">
    <source>
        <dbReference type="PROSITE" id="PS52019"/>
    </source>
</evidence>
<dbReference type="NCBIfam" id="TIGR04532">
    <property type="entry name" value="PT_fungal_PKS"/>
    <property type="match status" value="1"/>
</dbReference>
<evidence type="ECO:0000256" key="4">
    <source>
        <dbReference type="ARBA" id="ARBA00022679"/>
    </source>
</evidence>
<sequence length="2048" mass="225041">MIVYVFGDQVEDYSTGLPLLLLSEHDPILDAFLAQSYKIIRREMLSTPPLTLPSFSSLLDIARWRSLGVRNLAVEHALTTVYQIGEFMRSLSELLPRALEAVNISFHVGRLVSNVADCTTISSSAEDSWALSIHGLSREEVTEILVHFEKSQAVPVTSKPYISGVSLRSVIVSGPPSTIKLLKESQFVTSLKCIQLPLHAPYHASHLYSDRDMESILSPGTLVGNESRDFQAIPVISSSTGRISTPSTTKSTLEVAIRDILCEELRLDFVLNSLFNKIQGLPNTTKLRNLLIPIATSTANGLAAALQDRGIDIQMDIDSGLDSELPNPNHIYQASLTKNAVPIPIAILGISGRFPSAGGLDEFWDILVKGLDVHKTVPTQRWDVTSHTDPTGRKKNTSATPFGCWLDEPEMFDARFFGISPREAAQIDPAQRLALMTAYEALEQAGIVPDGSPSTRRDRVGVYYGVTSNDWMETNTAQQIDSHFIPGGNRAFIPGRVNYHFKFSGPSYCIDTACSSSLTAIYVACSSLWRGEADTIVAGGTNIITNPDFTAGLDRGFFLSRTGNCKTFDETADGYCRGEGVVTLVLKRLEDALAENDPVLAVISNAHTNHSAEAESITRPFFGAQKSAIDHVLAGVNPDDVSYAELHGTGTQSGDATEMTSVLASLTSDTTHERELRHRPLYLGSAKANVGHGEAAAGAISLAKVILMMRNDTIPPHCGIKTRINSKFPSDLASRKVLIANKPVVWKRDGVSPRRVLVNNFSAAGGNTSLLVEDAPPKPRIDCADNLIRDVRSVSVVTVSAKSLRSLTNNLQKMLDFVSSEDLARSLHLPSLAYTTTARRMHHAYRVAVTATSMQSLAKELKHAIEMKFGQTRTSSAPTTLFAFGGQGSQYIGMGKALFDTVSSFRADIHRYDKMAQAQGVASILPLITSTKGDISQFSPSTVQVATVSLQMAISRFWRICGIQPSAVIGHSLGHYAALNCAGVLSETETIFLVAARAQLLEENCISKTHSMLAVKASLIALENLLDHNHMVEPACINSPEDVVLSGLHQDIEDCARLLHSDGIRAIRLSTPYAFHSAQVDCILEEYIARARTVSYHAPLVPVICPLEGKIIDEIGVVGPGHLAAHCRGQVNIVRAVDAANRRGLLPRNCCILEVGDHHTFTGMLKSNFQKSISRPDIKILPSLIKHLDTWKTVSEVLARLYMAGVDIQWREYHRDFVSTLGVIPLPPYSWDVEPYWIQYVNDWSLRKGDPPVICQNGDEKSTAPRFLDTTVYKTVHEEIGQTSGLLVVQLDLSRDNMKGLVQGHKVNGIPLCTPSVYADIAFTLGTYLQRYRSAENRKQVTICNMEVERALVAQETSPQWLRTTVEVDWSKETASCSFGSVDSQGTTLLEHARCSIHFRQEHILTNQHAKEVQRKIEDLREGLASDRCYKYNKPMIYRMVATVAEFDSRYRGLKEIILDSNAMAASGTLDFRALVDMNDGSRFSHTHPAYIDAFSQVAGFVMNANDNSDLEKEVFVNHGWDSLEFYTHIDPTIPYQCYTEMTRYEGSLYQGSVIIISSDKVVGKFENLKLLGVNKKILHSILSLAYKAPSQVSARQELKRPKSFVHTPITVSSDDSESVLESNINAKISMMFKIIIEESGVGYGDLQDDTLLASVGIDSLLSLIITSRLKDDLGFYTKSGSTVFDEFRTVGELKSEVIRFFNPPSSSSSESPDSSMDVSTGDSSSAVTESCTKEIFQERNTQHEESNVTTATFGSCSSVVLQGPSTTSGVETGGKILFLFPDGSGSALSYVDIPPVSESVTIIGLISPFRKHPEAMKMCNLDELISIYLAEIRRRQSCGPYSLGGWSAGGILAHRTMTELIQQGDTVESLVLIDSPDPTSGLGRLPRRFYDHCQEQGIFGQIERFRNETNTRSDGTEEQGGNKYKNGMQIPPWLIPHFNATIDILHDYHAEPLIKDSGCLVEPRVSIYLATECIFDGNDYASLPDMPGEATHSMKFLTEPRTDFTPGGWAQLFPEQEIRVQLAYGANHFSMMVSSGIPQLVFVSAYV</sequence>
<dbReference type="InterPro" id="IPR029058">
    <property type="entry name" value="AB_hydrolase_fold"/>
</dbReference>
<feature type="active site" description="Proton acceptor; for dehydratase activity" evidence="6">
    <location>
        <position position="1305"/>
    </location>
</feature>
<dbReference type="SUPFAM" id="SSF52151">
    <property type="entry name" value="FabD/lysophospholipase-like"/>
    <property type="match status" value="1"/>
</dbReference>
<feature type="region of interest" description="Disordered" evidence="7">
    <location>
        <begin position="1907"/>
        <end position="1926"/>
    </location>
</feature>
<dbReference type="GO" id="GO:0006633">
    <property type="term" value="P:fatty acid biosynthetic process"/>
    <property type="evidence" value="ECO:0007669"/>
    <property type="project" value="InterPro"/>
</dbReference>
<dbReference type="Pfam" id="PF22336">
    <property type="entry name" value="RhiE-like_linker"/>
    <property type="match status" value="1"/>
</dbReference>
<dbReference type="Pfam" id="PF16073">
    <property type="entry name" value="SAT"/>
    <property type="match status" value="1"/>
</dbReference>
<feature type="region of interest" description="N-terminal hotdog fold" evidence="6">
    <location>
        <begin position="1270"/>
        <end position="1404"/>
    </location>
</feature>
<evidence type="ECO:0000259" key="8">
    <source>
        <dbReference type="PROSITE" id="PS52004"/>
    </source>
</evidence>
<dbReference type="PROSITE" id="PS52019">
    <property type="entry name" value="PKS_MFAS_DH"/>
    <property type="match status" value="1"/>
</dbReference>
<dbReference type="InterPro" id="IPR016035">
    <property type="entry name" value="Acyl_Trfase/lysoPLipase"/>
</dbReference>
<dbReference type="GO" id="GO:0044550">
    <property type="term" value="P:secondary metabolite biosynthetic process"/>
    <property type="evidence" value="ECO:0007669"/>
    <property type="project" value="TreeGrafter"/>
</dbReference>
<dbReference type="InterPro" id="IPR001031">
    <property type="entry name" value="Thioesterase"/>
</dbReference>
<dbReference type="Pfam" id="PF00975">
    <property type="entry name" value="Thioesterase"/>
    <property type="match status" value="1"/>
</dbReference>
<feature type="domain" description="Ketosynthase family 3 (KS3)" evidence="8">
    <location>
        <begin position="342"/>
        <end position="774"/>
    </location>
</feature>
<dbReference type="InterPro" id="IPR014043">
    <property type="entry name" value="Acyl_transferase_dom"/>
</dbReference>
<evidence type="ECO:0000256" key="3">
    <source>
        <dbReference type="ARBA" id="ARBA00022553"/>
    </source>
</evidence>
<keyword evidence="3" id="KW-0597">Phosphoprotein</keyword>
<dbReference type="SUPFAM" id="SSF47336">
    <property type="entry name" value="ACP-like"/>
    <property type="match status" value="1"/>
</dbReference>
<dbReference type="Proteomes" id="UP000053095">
    <property type="component" value="Unassembled WGS sequence"/>
</dbReference>
<feature type="domain" description="PKS/mFAS DH" evidence="9">
    <location>
        <begin position="1270"/>
        <end position="1580"/>
    </location>
</feature>
<dbReference type="InterPro" id="IPR054514">
    <property type="entry name" value="RhiE-like_linker"/>
</dbReference>
<feature type="active site" description="Proton donor; for dehydratase activity" evidence="6">
    <location>
        <position position="1493"/>
    </location>
</feature>